<evidence type="ECO:0000259" key="13">
    <source>
        <dbReference type="Pfam" id="PF09084"/>
    </source>
</evidence>
<feature type="chain" id="PRO_5011614369" description="Thiamine pyrimidine synthase" evidence="12">
    <location>
        <begin position="23"/>
        <end position="340"/>
    </location>
</feature>
<name>A0A1G5Z1B8_9HYPH</name>
<comment type="pathway">
    <text evidence="2">Cofactor biosynthesis; thiamine diphosphate biosynthesis.</text>
</comment>
<dbReference type="STRING" id="1165689.SAMN02927914_04083"/>
<dbReference type="AlphaFoldDB" id="A0A1G5Z1B8"/>
<comment type="subunit">
    <text evidence="4">Homodimer.</text>
</comment>
<dbReference type="PROSITE" id="PS51318">
    <property type="entry name" value="TAT"/>
    <property type="match status" value="1"/>
</dbReference>
<dbReference type="OrthoDB" id="5348911at2"/>
<dbReference type="InterPro" id="IPR006311">
    <property type="entry name" value="TAT_signal"/>
</dbReference>
<dbReference type="PANTHER" id="PTHR31528:SF1">
    <property type="entry name" value="4-AMINO-5-HYDROXYMETHYL-2-METHYLPYRIMIDINE PHOSPHATE SYNTHASE THI11-RELATED"/>
    <property type="match status" value="1"/>
</dbReference>
<dbReference type="Pfam" id="PF09084">
    <property type="entry name" value="NMT1"/>
    <property type="match status" value="1"/>
</dbReference>
<keyword evidence="5" id="KW-0808">Transferase</keyword>
<dbReference type="SUPFAM" id="SSF53850">
    <property type="entry name" value="Periplasmic binding protein-like II"/>
    <property type="match status" value="1"/>
</dbReference>
<evidence type="ECO:0000256" key="4">
    <source>
        <dbReference type="ARBA" id="ARBA00011738"/>
    </source>
</evidence>
<keyword evidence="12" id="KW-0732">Signal</keyword>
<dbReference type="GO" id="GO:0046872">
    <property type="term" value="F:metal ion binding"/>
    <property type="evidence" value="ECO:0007669"/>
    <property type="project" value="UniProtKB-KW"/>
</dbReference>
<evidence type="ECO:0000256" key="10">
    <source>
        <dbReference type="ARBA" id="ARBA00033171"/>
    </source>
</evidence>
<gene>
    <name evidence="14" type="ORF">SAMN02927914_04083</name>
</gene>
<dbReference type="GO" id="GO:0016740">
    <property type="term" value="F:transferase activity"/>
    <property type="evidence" value="ECO:0007669"/>
    <property type="project" value="UniProtKB-KW"/>
</dbReference>
<dbReference type="PANTHER" id="PTHR31528">
    <property type="entry name" value="4-AMINO-5-HYDROXYMETHYL-2-METHYLPYRIMIDINE PHOSPHATE SYNTHASE THI11-RELATED"/>
    <property type="match status" value="1"/>
</dbReference>
<keyword evidence="6" id="KW-0479">Metal-binding</keyword>
<keyword evidence="7" id="KW-0663">Pyridoxal phosphate</keyword>
<evidence type="ECO:0000256" key="2">
    <source>
        <dbReference type="ARBA" id="ARBA00004948"/>
    </source>
</evidence>
<comment type="similarity">
    <text evidence="3">Belongs to the NMT1/THI5 family.</text>
</comment>
<accession>A0A1G5Z1B8</accession>
<sequence>MTDLTRRQALLLALATSLPLVAGAGRAQAQSAARKVTVALDWTVNTNHIGLFVARDKGFYREAGLEVDILPYSDTGAGTLVANRVADFGINGTISLFTQKTAGADLKAVYAVVQSETGRVVFNAARGEIKSPRDLDGLTYGGFGSAWENALIGTIIRHDGGKGSFETVTLGTSAYEALANGSVDFTLEVATWEGVEAELKGIKQRSFVYADHGVPDEHTTLISSSEAYLQANPKVAAGFVLATRRGYQFAADHPDEAAALLIAANKDALTNPALISASLKALIDGHFLRSQSGAIGTMDPAKMEAIGDYLFAAGILRDADGGVVKQRPDFAGYFSNAYLG</sequence>
<organism evidence="14 15">
    <name type="scientific">Mesorhizobium qingshengii</name>
    <dbReference type="NCBI Taxonomy" id="1165689"/>
    <lineage>
        <taxon>Bacteria</taxon>
        <taxon>Pseudomonadati</taxon>
        <taxon>Pseudomonadota</taxon>
        <taxon>Alphaproteobacteria</taxon>
        <taxon>Hyphomicrobiales</taxon>
        <taxon>Phyllobacteriaceae</taxon>
        <taxon>Mesorhizobium</taxon>
    </lineage>
</organism>
<evidence type="ECO:0000256" key="7">
    <source>
        <dbReference type="ARBA" id="ARBA00022898"/>
    </source>
</evidence>
<evidence type="ECO:0000256" key="1">
    <source>
        <dbReference type="ARBA" id="ARBA00003469"/>
    </source>
</evidence>
<keyword evidence="8" id="KW-0784">Thiamine biosynthesis</keyword>
<dbReference type="EMBL" id="FMXM01000013">
    <property type="protein sequence ID" value="SDA88889.1"/>
    <property type="molecule type" value="Genomic_DNA"/>
</dbReference>
<keyword evidence="9" id="KW-0408">Iron</keyword>
<feature type="signal peptide" evidence="12">
    <location>
        <begin position="1"/>
        <end position="22"/>
    </location>
</feature>
<dbReference type="RefSeq" id="WP_091581274.1">
    <property type="nucleotide sequence ID" value="NZ_FMXM01000013.1"/>
</dbReference>
<evidence type="ECO:0000313" key="15">
    <source>
        <dbReference type="Proteomes" id="UP000198588"/>
    </source>
</evidence>
<dbReference type="InterPro" id="IPR027939">
    <property type="entry name" value="NMT1/THI5"/>
</dbReference>
<evidence type="ECO:0000313" key="14">
    <source>
        <dbReference type="EMBL" id="SDA88889.1"/>
    </source>
</evidence>
<evidence type="ECO:0000256" key="5">
    <source>
        <dbReference type="ARBA" id="ARBA00022679"/>
    </source>
</evidence>
<dbReference type="GO" id="GO:0009228">
    <property type="term" value="P:thiamine biosynthetic process"/>
    <property type="evidence" value="ECO:0007669"/>
    <property type="project" value="UniProtKB-KW"/>
</dbReference>
<evidence type="ECO:0000256" key="11">
    <source>
        <dbReference type="ARBA" id="ARBA00048179"/>
    </source>
</evidence>
<dbReference type="InterPro" id="IPR015168">
    <property type="entry name" value="SsuA/THI5"/>
</dbReference>
<reference evidence="14 15" key="1">
    <citation type="submission" date="2016-10" db="EMBL/GenBank/DDBJ databases">
        <authorList>
            <person name="de Groot N.N."/>
        </authorList>
    </citation>
    <scope>NUCLEOTIDE SEQUENCE [LARGE SCALE GENOMIC DNA]</scope>
    <source>
        <strain evidence="14 15">CGMCC 1.12097</strain>
    </source>
</reference>
<evidence type="ECO:0000256" key="9">
    <source>
        <dbReference type="ARBA" id="ARBA00023004"/>
    </source>
</evidence>
<dbReference type="Gene3D" id="3.40.190.10">
    <property type="entry name" value="Periplasmic binding protein-like II"/>
    <property type="match status" value="2"/>
</dbReference>
<evidence type="ECO:0000256" key="6">
    <source>
        <dbReference type="ARBA" id="ARBA00022723"/>
    </source>
</evidence>
<proteinExistence type="inferred from homology"/>
<evidence type="ECO:0000256" key="12">
    <source>
        <dbReference type="SAM" id="SignalP"/>
    </source>
</evidence>
<comment type="catalytic activity">
    <reaction evidence="11">
        <text>N(6)-(pyridoxal phosphate)-L-lysyl-[4-amino-5-hydroxymethyl-2-methylpyrimidine phosphate synthase] + L-histidyl-[4-amino-5-hydroxymethyl-2-methylpyrimidine phosphate synthase] + 2 Fe(3+) + 4 H2O = L-lysyl-[4-amino-5-hydroxymethyl-2-methylpyrimidine phosphate synthase] + (2S)-2-amino-5-hydroxy-4-oxopentanoyl-[4-amino-5-hydroxymethyl-2-methylpyrimidine phosphate synthase] + 4-amino-2-methyl-5-(phosphooxymethyl)pyrimidine + 3-oxopropanoate + 2 Fe(2+) + 2 H(+)</text>
        <dbReference type="Rhea" id="RHEA:65756"/>
        <dbReference type="Rhea" id="RHEA-COMP:16892"/>
        <dbReference type="Rhea" id="RHEA-COMP:16893"/>
        <dbReference type="Rhea" id="RHEA-COMP:16894"/>
        <dbReference type="Rhea" id="RHEA-COMP:16895"/>
        <dbReference type="ChEBI" id="CHEBI:15377"/>
        <dbReference type="ChEBI" id="CHEBI:15378"/>
        <dbReference type="ChEBI" id="CHEBI:29033"/>
        <dbReference type="ChEBI" id="CHEBI:29034"/>
        <dbReference type="ChEBI" id="CHEBI:29969"/>
        <dbReference type="ChEBI" id="CHEBI:29979"/>
        <dbReference type="ChEBI" id="CHEBI:33190"/>
        <dbReference type="ChEBI" id="CHEBI:58354"/>
        <dbReference type="ChEBI" id="CHEBI:143915"/>
        <dbReference type="ChEBI" id="CHEBI:157692"/>
    </reaction>
    <physiologicalReaction direction="left-to-right" evidence="11">
        <dbReference type="Rhea" id="RHEA:65757"/>
    </physiologicalReaction>
</comment>
<evidence type="ECO:0000256" key="8">
    <source>
        <dbReference type="ARBA" id="ARBA00022977"/>
    </source>
</evidence>
<evidence type="ECO:0000256" key="3">
    <source>
        <dbReference type="ARBA" id="ARBA00009406"/>
    </source>
</evidence>
<comment type="function">
    <text evidence="1">Responsible for the formation of the pyrimidine heterocycle in the thiamine biosynthesis pathway. Catalyzes the formation of hydroxymethylpyrimidine phosphate (HMP-P) from histidine and pyridoxal phosphate (PLP). The protein uses PLP and the active site histidine to form HMP-P, generating an inactive enzyme. The enzyme can only undergo a single turnover, which suggests it is a suicide enzyme.</text>
</comment>
<feature type="domain" description="SsuA/THI5-like" evidence="13">
    <location>
        <begin position="45"/>
        <end position="257"/>
    </location>
</feature>
<protein>
    <recommendedName>
        <fullName evidence="10">Thiamine pyrimidine synthase</fullName>
    </recommendedName>
</protein>
<dbReference type="Proteomes" id="UP000198588">
    <property type="component" value="Unassembled WGS sequence"/>
</dbReference>